<dbReference type="EMBL" id="NXLQ01000007">
    <property type="protein sequence ID" value="RDU66097.1"/>
    <property type="molecule type" value="Genomic_DNA"/>
</dbReference>
<evidence type="ECO:0000313" key="2">
    <source>
        <dbReference type="EMBL" id="RDU66097.1"/>
    </source>
</evidence>
<keyword evidence="1" id="KW-0175">Coiled coil</keyword>
<gene>
    <name evidence="2" type="ORF">CQA53_04665</name>
</gene>
<accession>A0A3D8IL77</accession>
<proteinExistence type="predicted"/>
<protein>
    <submittedName>
        <fullName evidence="2">Uncharacterized protein</fullName>
    </submittedName>
</protein>
<evidence type="ECO:0000256" key="1">
    <source>
        <dbReference type="SAM" id="Coils"/>
    </source>
</evidence>
<name>A0A3D8IL77_9HELI</name>
<organism evidence="2 3">
    <name type="scientific">Helicobacter didelphidarum</name>
    <dbReference type="NCBI Taxonomy" id="2040648"/>
    <lineage>
        <taxon>Bacteria</taxon>
        <taxon>Pseudomonadati</taxon>
        <taxon>Campylobacterota</taxon>
        <taxon>Epsilonproteobacteria</taxon>
        <taxon>Campylobacterales</taxon>
        <taxon>Helicobacteraceae</taxon>
        <taxon>Helicobacter</taxon>
    </lineage>
</organism>
<comment type="caution">
    <text evidence="2">The sequence shown here is derived from an EMBL/GenBank/DDBJ whole genome shotgun (WGS) entry which is preliminary data.</text>
</comment>
<feature type="coiled-coil region" evidence="1">
    <location>
        <begin position="302"/>
        <end position="441"/>
    </location>
</feature>
<sequence length="546" mass="64165">MKEAIERLESILNQGLYGREEEVRLALLCTLSNKTLLLYGHDDALDIQMRFAALFGEVPIKAKANSLIKNKNKLDKYTAYCEMGSHTNTDHLYQYLFTQRNTAIFEKLKQFAPEAHKLKKFFDTYNFKQFWNDENKTQAINFIESLVAHANPTGTLITDNDENNVVKQLSNISDKRFRDFLHILAVNLIINDRNNITAMDFGMFYYCLRDWSDGVKYLETTICTSLSDENLPTFIFHDEEYERTCKEEFSKRYETESTLIPNVEFLFYVPYSSSPNTQHHEIFQKIEKFYTHYQNLIVQNHYAEMDADLQELRKCEQRLKETQLQEMDLKESQLAQVQLKRSAFKSVKDGLDERLKIANAKESEYREQREVLENKYKDSKIKEQREGLESQIAEIKAKEDQYKEVRLNLEGQLQDAKNVLEDKLKQTKEILEAKMREVQTRELELQTIKKKVDYSLNNFKTNVAIKIKDARDYLAQLRSLSVGLNKAIEACKMQIDSVSRPNPIWGNPLKAHLSALYRIQKNLPNLIRVFDTQIKKYEESTKRIPH</sequence>
<dbReference type="RefSeq" id="WP_115542867.1">
    <property type="nucleotide sequence ID" value="NZ_NXLQ01000007.1"/>
</dbReference>
<keyword evidence="3" id="KW-1185">Reference proteome</keyword>
<evidence type="ECO:0000313" key="3">
    <source>
        <dbReference type="Proteomes" id="UP000256379"/>
    </source>
</evidence>
<dbReference type="Proteomes" id="UP000256379">
    <property type="component" value="Unassembled WGS sequence"/>
</dbReference>
<dbReference type="OrthoDB" id="5327696at2"/>
<reference evidence="2 3" key="1">
    <citation type="submission" date="2018-04" db="EMBL/GenBank/DDBJ databases">
        <title>Novel Campyloabacter and Helicobacter Species and Strains.</title>
        <authorList>
            <person name="Mannion A.J."/>
            <person name="Shen Z."/>
            <person name="Fox J.G."/>
        </authorList>
    </citation>
    <scope>NUCLEOTIDE SEQUENCE [LARGE SCALE GENOMIC DNA]</scope>
    <source>
        <strain evidence="2 3">MIT 17-337</strain>
    </source>
</reference>
<dbReference type="AlphaFoldDB" id="A0A3D8IL77"/>